<dbReference type="Pfam" id="PF03478">
    <property type="entry name" value="Beta-prop_KIB1-4"/>
    <property type="match status" value="1"/>
</dbReference>
<dbReference type="AlphaFoldDB" id="R7W3C5"/>
<dbReference type="PANTHER" id="PTHR33110">
    <property type="entry name" value="F-BOX/KELCH-REPEAT PROTEIN-RELATED"/>
    <property type="match status" value="1"/>
</dbReference>
<organism evidence="3">
    <name type="scientific">Aegilops tauschii</name>
    <name type="common">Tausch's goatgrass</name>
    <name type="synonym">Aegilops squarrosa</name>
    <dbReference type="NCBI Taxonomy" id="37682"/>
    <lineage>
        <taxon>Eukaryota</taxon>
        <taxon>Viridiplantae</taxon>
        <taxon>Streptophyta</taxon>
        <taxon>Embryophyta</taxon>
        <taxon>Tracheophyta</taxon>
        <taxon>Spermatophyta</taxon>
        <taxon>Magnoliopsida</taxon>
        <taxon>Liliopsida</taxon>
        <taxon>Poales</taxon>
        <taxon>Poaceae</taxon>
        <taxon>BOP clade</taxon>
        <taxon>Pooideae</taxon>
        <taxon>Triticodae</taxon>
        <taxon>Triticeae</taxon>
        <taxon>Triticinae</taxon>
        <taxon>Aegilops</taxon>
    </lineage>
</organism>
<feature type="compositionally biased region" description="Gly residues" evidence="1">
    <location>
        <begin position="1"/>
        <end position="13"/>
    </location>
</feature>
<feature type="domain" description="KIB1-4 beta-propeller" evidence="2">
    <location>
        <begin position="125"/>
        <end position="412"/>
    </location>
</feature>
<dbReference type="EnsemblPlants" id="EMT00976">
    <property type="protein sequence ID" value="EMT00976"/>
    <property type="gene ID" value="F775_05205"/>
</dbReference>
<dbReference type="Gene3D" id="1.20.1280.50">
    <property type="match status" value="1"/>
</dbReference>
<reference evidence="3" key="1">
    <citation type="submission" date="2015-06" db="UniProtKB">
        <authorList>
            <consortium name="EnsemblPlants"/>
        </authorList>
    </citation>
    <scope>IDENTIFICATION</scope>
</reference>
<evidence type="ECO:0000313" key="3">
    <source>
        <dbReference type="EnsemblPlants" id="EMT00976"/>
    </source>
</evidence>
<evidence type="ECO:0000259" key="2">
    <source>
        <dbReference type="Pfam" id="PF03478"/>
    </source>
</evidence>
<proteinExistence type="predicted"/>
<accession>R7W3C5</accession>
<dbReference type="InterPro" id="IPR036047">
    <property type="entry name" value="F-box-like_dom_sf"/>
</dbReference>
<sequence>MGTGDAGGDGAGPGQAAFEEPTQTLVKLENPIRISDAPSSIQKKMPFAKKLQTHRPQSWSALPSDLAGLVLRRLPSHADRVRFAAVCHHWCFSRQEHCLPPPLPWLAFPDGTLFGLPHGEGAKESFKLPSSANYCMSGGDWLVFSHNGTCFLMDPFSEVTLTLPNISSFCRVDEPAGIINDRHVMDEYMVGLVLHRDTAIFLRKVIRCSEFLVSAIVDIPPLRTVAYCQPGSTSWLVSGLGSIASFIDMMFYEGMLYIIDRSNNLLGINVGEDNDNGKLRVSRIERLLDGAPCGFKYFRGCLSYFDSYLVESHGALLLVRREIFYIRDNDMIGATKPAVGIEFEVSQSDFQSRSWVKVSSVGDDQALFISKGSSRFVDVSRYKLNGNCIYFLDDGSCDWFWKDAPSSCAVYDMRDGNCFFIPLPTVRSKDVKMLAAWLFPQS</sequence>
<dbReference type="PANTHER" id="PTHR33110:SF71">
    <property type="entry name" value="F-BOX_KELCH-REPEAT PROTEIN"/>
    <property type="match status" value="1"/>
</dbReference>
<evidence type="ECO:0000256" key="1">
    <source>
        <dbReference type="SAM" id="MobiDB-lite"/>
    </source>
</evidence>
<name>R7W3C5_AEGTA</name>
<dbReference type="InterPro" id="IPR005174">
    <property type="entry name" value="KIB1-4_b-propeller"/>
</dbReference>
<feature type="region of interest" description="Disordered" evidence="1">
    <location>
        <begin position="1"/>
        <end position="20"/>
    </location>
</feature>
<dbReference type="SUPFAM" id="SSF81383">
    <property type="entry name" value="F-box domain"/>
    <property type="match status" value="1"/>
</dbReference>
<protein>
    <recommendedName>
        <fullName evidence="2">KIB1-4 beta-propeller domain-containing protein</fullName>
    </recommendedName>
</protein>